<evidence type="ECO:0000313" key="1">
    <source>
        <dbReference type="EMBL" id="RNA18025.1"/>
    </source>
</evidence>
<proteinExistence type="predicted"/>
<comment type="caution">
    <text evidence="1">The sequence shown here is derived from an EMBL/GenBank/DDBJ whole genome shotgun (WGS) entry which is preliminary data.</text>
</comment>
<dbReference type="AlphaFoldDB" id="A0A3M7R462"/>
<dbReference type="Proteomes" id="UP000276133">
    <property type="component" value="Unassembled WGS sequence"/>
</dbReference>
<accession>A0A3M7R462</accession>
<protein>
    <submittedName>
        <fullName evidence="1">Uncharacterized protein</fullName>
    </submittedName>
</protein>
<keyword evidence="2" id="KW-1185">Reference proteome</keyword>
<organism evidence="1 2">
    <name type="scientific">Brachionus plicatilis</name>
    <name type="common">Marine rotifer</name>
    <name type="synonym">Brachionus muelleri</name>
    <dbReference type="NCBI Taxonomy" id="10195"/>
    <lineage>
        <taxon>Eukaryota</taxon>
        <taxon>Metazoa</taxon>
        <taxon>Spiralia</taxon>
        <taxon>Gnathifera</taxon>
        <taxon>Rotifera</taxon>
        <taxon>Eurotatoria</taxon>
        <taxon>Monogononta</taxon>
        <taxon>Pseudotrocha</taxon>
        <taxon>Ploima</taxon>
        <taxon>Brachionidae</taxon>
        <taxon>Brachionus</taxon>
    </lineage>
</organism>
<evidence type="ECO:0000313" key="2">
    <source>
        <dbReference type="Proteomes" id="UP000276133"/>
    </source>
</evidence>
<gene>
    <name evidence="1" type="ORF">BpHYR1_009034</name>
</gene>
<sequence length="96" mass="11128">MQFVKPCVTGSDCCSTSSFYCRAVDKWVTHDRTAIDSVAMVAKTFELPEFLNFCTDFYFLEELILFLCRVSYIKFESIEQEQVKKLGARDNVNFVI</sequence>
<reference evidence="1 2" key="1">
    <citation type="journal article" date="2018" name="Sci. Rep.">
        <title>Genomic signatures of local adaptation to the degree of environmental predictability in rotifers.</title>
        <authorList>
            <person name="Franch-Gras L."/>
            <person name="Hahn C."/>
            <person name="Garcia-Roger E.M."/>
            <person name="Carmona M.J."/>
            <person name="Serra M."/>
            <person name="Gomez A."/>
        </authorList>
    </citation>
    <scope>NUCLEOTIDE SEQUENCE [LARGE SCALE GENOMIC DNA]</scope>
    <source>
        <strain evidence="1">HYR1</strain>
    </source>
</reference>
<dbReference type="EMBL" id="REGN01004319">
    <property type="protein sequence ID" value="RNA18025.1"/>
    <property type="molecule type" value="Genomic_DNA"/>
</dbReference>
<name>A0A3M7R462_BRAPC</name>